<evidence type="ECO:0000256" key="1">
    <source>
        <dbReference type="SAM" id="MobiDB-lite"/>
    </source>
</evidence>
<proteinExistence type="predicted"/>
<evidence type="ECO:0000313" key="2">
    <source>
        <dbReference type="EMBL" id="KAL0274839.1"/>
    </source>
</evidence>
<accession>A0AAW2HY33</accession>
<sequence>MYLGRLKVGRERAVPPESPTTTVWQCWLLRVRQPVKGMGDCDSAPTLSTPGKVKRWEYSGPPRQSQGAAKFASGWAQPARGSSGTPESPGEMGKGKGRDGL</sequence>
<dbReference type="EMBL" id="JARGDH010000002">
    <property type="protein sequence ID" value="KAL0274839.1"/>
    <property type="molecule type" value="Genomic_DNA"/>
</dbReference>
<protein>
    <submittedName>
        <fullName evidence="2">Uncharacterized protein</fullName>
    </submittedName>
</protein>
<organism evidence="2">
    <name type="scientific">Menopon gallinae</name>
    <name type="common">poultry shaft louse</name>
    <dbReference type="NCBI Taxonomy" id="328185"/>
    <lineage>
        <taxon>Eukaryota</taxon>
        <taxon>Metazoa</taxon>
        <taxon>Ecdysozoa</taxon>
        <taxon>Arthropoda</taxon>
        <taxon>Hexapoda</taxon>
        <taxon>Insecta</taxon>
        <taxon>Pterygota</taxon>
        <taxon>Neoptera</taxon>
        <taxon>Paraneoptera</taxon>
        <taxon>Psocodea</taxon>
        <taxon>Troctomorpha</taxon>
        <taxon>Phthiraptera</taxon>
        <taxon>Amblycera</taxon>
        <taxon>Menoponidae</taxon>
        <taxon>Menopon</taxon>
    </lineage>
</organism>
<dbReference type="AlphaFoldDB" id="A0AAW2HY33"/>
<reference evidence="2" key="1">
    <citation type="journal article" date="2024" name="Gigascience">
        <title>Chromosome-level genome of the poultry shaft louse Menopon gallinae provides insight into the host-switching and adaptive evolution of parasitic lice.</title>
        <authorList>
            <person name="Xu Y."/>
            <person name="Ma L."/>
            <person name="Liu S."/>
            <person name="Liang Y."/>
            <person name="Liu Q."/>
            <person name="He Z."/>
            <person name="Tian L."/>
            <person name="Duan Y."/>
            <person name="Cai W."/>
            <person name="Li H."/>
            <person name="Song F."/>
        </authorList>
    </citation>
    <scope>NUCLEOTIDE SEQUENCE</scope>
    <source>
        <strain evidence="2">Cailab_2023a</strain>
    </source>
</reference>
<comment type="caution">
    <text evidence="2">The sequence shown here is derived from an EMBL/GenBank/DDBJ whole genome shotgun (WGS) entry which is preliminary data.</text>
</comment>
<name>A0AAW2HY33_9NEOP</name>
<gene>
    <name evidence="2" type="ORF">PYX00_002870</name>
</gene>
<feature type="region of interest" description="Disordered" evidence="1">
    <location>
        <begin position="37"/>
        <end position="101"/>
    </location>
</feature>